<keyword evidence="3" id="KW-1185">Reference proteome</keyword>
<organism evidence="2 3">
    <name type="scientific">Croceibacterium salegens</name>
    <dbReference type="NCBI Taxonomy" id="1737568"/>
    <lineage>
        <taxon>Bacteria</taxon>
        <taxon>Pseudomonadati</taxon>
        <taxon>Pseudomonadota</taxon>
        <taxon>Alphaproteobacteria</taxon>
        <taxon>Sphingomonadales</taxon>
        <taxon>Erythrobacteraceae</taxon>
        <taxon>Croceibacterium</taxon>
    </lineage>
</organism>
<protein>
    <submittedName>
        <fullName evidence="2">LysR family transcriptional regulator</fullName>
    </submittedName>
</protein>
<comment type="caution">
    <text evidence="2">The sequence shown here is derived from an EMBL/GenBank/DDBJ whole genome shotgun (WGS) entry which is preliminary data.</text>
</comment>
<feature type="domain" description="HTH lysR-type" evidence="1">
    <location>
        <begin position="7"/>
        <end position="62"/>
    </location>
</feature>
<dbReference type="Pfam" id="PF00126">
    <property type="entry name" value="HTH_1"/>
    <property type="match status" value="1"/>
</dbReference>
<evidence type="ECO:0000313" key="2">
    <source>
        <dbReference type="EMBL" id="MXO60844.1"/>
    </source>
</evidence>
<dbReference type="PANTHER" id="PTHR30432">
    <property type="entry name" value="TRANSCRIPTIONAL REGULATOR MODE"/>
    <property type="match status" value="1"/>
</dbReference>
<dbReference type="InterPro" id="IPR036388">
    <property type="entry name" value="WH-like_DNA-bd_sf"/>
</dbReference>
<dbReference type="GO" id="GO:0003700">
    <property type="term" value="F:DNA-binding transcription factor activity"/>
    <property type="evidence" value="ECO:0007669"/>
    <property type="project" value="InterPro"/>
</dbReference>
<dbReference type="AlphaFoldDB" id="A0A6I4SXM8"/>
<gene>
    <name evidence="2" type="ORF">GRI89_14980</name>
</gene>
<dbReference type="RefSeq" id="WP_159797782.1">
    <property type="nucleotide sequence ID" value="NZ_WTYM01000058.1"/>
</dbReference>
<dbReference type="EMBL" id="WTYM01000058">
    <property type="protein sequence ID" value="MXO60844.1"/>
    <property type="molecule type" value="Genomic_DNA"/>
</dbReference>
<sequence>MGPGKAELLQAIAETGSISAAGRTLGMSYRRAWLLVDTMNRCFDAALVESTAGSGARVTEAGGAALADYLALAEQVETAAGGEAYERLQRAIRGSPR</sequence>
<accession>A0A6I4SXM8</accession>
<evidence type="ECO:0000259" key="1">
    <source>
        <dbReference type="Pfam" id="PF00126"/>
    </source>
</evidence>
<dbReference type="InterPro" id="IPR051815">
    <property type="entry name" value="Molybdate_resp_trans_reg"/>
</dbReference>
<evidence type="ECO:0000313" key="3">
    <source>
        <dbReference type="Proteomes" id="UP000433652"/>
    </source>
</evidence>
<reference evidence="2 3" key="1">
    <citation type="submission" date="2019-12" db="EMBL/GenBank/DDBJ databases">
        <title>Genomic-based taxomic classification of the family Erythrobacteraceae.</title>
        <authorList>
            <person name="Xu L."/>
        </authorList>
    </citation>
    <scope>NUCLEOTIDE SEQUENCE [LARGE SCALE GENOMIC DNA]</scope>
    <source>
        <strain evidence="2 3">MCCC 1K01500</strain>
    </source>
</reference>
<dbReference type="PANTHER" id="PTHR30432:SF1">
    <property type="entry name" value="DNA-BINDING TRANSCRIPTIONAL DUAL REGULATOR MODE"/>
    <property type="match status" value="1"/>
</dbReference>
<dbReference type="SUPFAM" id="SSF46785">
    <property type="entry name" value="Winged helix' DNA-binding domain"/>
    <property type="match status" value="1"/>
</dbReference>
<dbReference type="Gene3D" id="1.10.10.10">
    <property type="entry name" value="Winged helix-like DNA-binding domain superfamily/Winged helix DNA-binding domain"/>
    <property type="match status" value="1"/>
</dbReference>
<name>A0A6I4SXM8_9SPHN</name>
<dbReference type="InterPro" id="IPR000847">
    <property type="entry name" value="LysR_HTH_N"/>
</dbReference>
<proteinExistence type="predicted"/>
<dbReference type="OrthoDB" id="9800709at2"/>
<dbReference type="InterPro" id="IPR036390">
    <property type="entry name" value="WH_DNA-bd_sf"/>
</dbReference>
<dbReference type="Proteomes" id="UP000433652">
    <property type="component" value="Unassembled WGS sequence"/>
</dbReference>